<evidence type="ECO:0000256" key="2">
    <source>
        <dbReference type="SAM" id="Phobius"/>
    </source>
</evidence>
<dbReference type="RefSeq" id="WP_220168755.1">
    <property type="nucleotide sequence ID" value="NZ_JAIBOA010000016.1"/>
</dbReference>
<feature type="region of interest" description="Disordered" evidence="1">
    <location>
        <begin position="490"/>
        <end position="509"/>
    </location>
</feature>
<accession>A0ABS7FYK9</accession>
<keyword evidence="4" id="KW-1185">Reference proteome</keyword>
<reference evidence="3 4" key="1">
    <citation type="submission" date="2021-07" db="EMBL/GenBank/DDBJ databases">
        <title>Actinomadura sp. PM05-2 isolated from lichen.</title>
        <authorList>
            <person name="Somphong A."/>
            <person name="Phongsopitanun W."/>
            <person name="Tanasupawat S."/>
            <person name="Peongsungnone V."/>
        </authorList>
    </citation>
    <scope>NUCLEOTIDE SEQUENCE [LARGE SCALE GENOMIC DNA]</scope>
    <source>
        <strain evidence="3 4">PM05-2</strain>
    </source>
</reference>
<feature type="compositionally biased region" description="Low complexity" evidence="1">
    <location>
        <begin position="499"/>
        <end position="509"/>
    </location>
</feature>
<dbReference type="Proteomes" id="UP000774570">
    <property type="component" value="Unassembled WGS sequence"/>
</dbReference>
<evidence type="ECO:0000313" key="4">
    <source>
        <dbReference type="Proteomes" id="UP000774570"/>
    </source>
</evidence>
<name>A0ABS7FYK9_9ACTN</name>
<feature type="transmembrane region" description="Helical" evidence="2">
    <location>
        <begin position="73"/>
        <end position="97"/>
    </location>
</feature>
<gene>
    <name evidence="3" type="ORF">K1Y72_24350</name>
</gene>
<comment type="caution">
    <text evidence="3">The sequence shown here is derived from an EMBL/GenBank/DDBJ whole genome shotgun (WGS) entry which is preliminary data.</text>
</comment>
<evidence type="ECO:0008006" key="5">
    <source>
        <dbReference type="Google" id="ProtNLM"/>
    </source>
</evidence>
<dbReference type="EMBL" id="JAIBOA010000016">
    <property type="protein sequence ID" value="MBW8485534.1"/>
    <property type="molecule type" value="Genomic_DNA"/>
</dbReference>
<sequence length="509" mass="53219">MTDEETAGELTELAADPLLAARADQLRDLAAAMTDRGAAERWCEIDVFAAFPPDTADRPAGRRAPTDRKTRRWVLRGIDVVLPVLVFVPIAITWFGLTQATGAYGEAIAASGTDIARRPFLELWQQGFGGRLAGWARFDSIAMMTLTGIGLLMVLTVTERILLRSAEERAEHEEQALRSRLRTALTSAALHLGQVRLSAPARFQEELTRTAEEFGRIGETVRSHQDDVLKSLEGTVERADAVTAALRDSAERVTGGTAAVGDLLRTVTAATGDLVQAVDRSVYAFDQVGEKTDEAVTLAGGRLGDTLTDATARLREAMDDAAATTGRAVQDSVTDLKARVGELVGAAADISAMVARADASLADAGERLAGAVTGSARSLEAAFGTTGQEVGAALGDWADTAGAHASRIELVSDTAGRTARLLETTHQALDALPQALSAGVAGIPDAVRTATGAELARISAAADALAAARDTATAEVAALRDAVARLQRAVERTAERAGEPAAGPAEPSR</sequence>
<proteinExistence type="predicted"/>
<organism evidence="3 4">
    <name type="scientific">Actinomadura parmotrematis</name>
    <dbReference type="NCBI Taxonomy" id="2864039"/>
    <lineage>
        <taxon>Bacteria</taxon>
        <taxon>Bacillati</taxon>
        <taxon>Actinomycetota</taxon>
        <taxon>Actinomycetes</taxon>
        <taxon>Streptosporangiales</taxon>
        <taxon>Thermomonosporaceae</taxon>
        <taxon>Actinomadura</taxon>
    </lineage>
</organism>
<feature type="transmembrane region" description="Helical" evidence="2">
    <location>
        <begin position="141"/>
        <end position="163"/>
    </location>
</feature>
<keyword evidence="2" id="KW-0812">Transmembrane</keyword>
<evidence type="ECO:0000256" key="1">
    <source>
        <dbReference type="SAM" id="MobiDB-lite"/>
    </source>
</evidence>
<evidence type="ECO:0000313" key="3">
    <source>
        <dbReference type="EMBL" id="MBW8485534.1"/>
    </source>
</evidence>
<keyword evidence="2" id="KW-1133">Transmembrane helix</keyword>
<keyword evidence="2" id="KW-0472">Membrane</keyword>
<protein>
    <recommendedName>
        <fullName evidence="5">Methyl-accepting chemotaxis protein</fullName>
    </recommendedName>
</protein>